<sequence length="116" mass="13134">MTAPAERERPEQFEIGQLSLEQRKRMVENLYSYKPQRQKSLADEFGELVHSITSSDCSDYDTQRAESYLKAAHAIKQSEQVLSPAIAGLAGLVQSWAQIKKVQISKPQTIQLVRDN</sequence>
<reference evidence="1 2" key="1">
    <citation type="submission" date="2015-06" db="EMBL/GenBank/DDBJ databases">
        <title>Draft Whole-Genome Sequence of the Entomopathogenic Bacterium Xenorhabdus khoisanae.</title>
        <authorList>
            <person name="Naidoo S."/>
            <person name="Featherston J."/>
            <person name="Gray V.M."/>
        </authorList>
    </citation>
    <scope>NUCLEOTIDE SEQUENCE [LARGE SCALE GENOMIC DNA]</scope>
    <source>
        <strain evidence="1 2">MCB</strain>
    </source>
</reference>
<dbReference type="AlphaFoldDB" id="A0A0J5FVH6"/>
<dbReference type="RefSeq" id="WP_047962250.1">
    <property type="nucleotide sequence ID" value="NZ_CAWMBG010000027.1"/>
</dbReference>
<dbReference type="Proteomes" id="UP000036277">
    <property type="component" value="Unassembled WGS sequence"/>
</dbReference>
<keyword evidence="2" id="KW-1185">Reference proteome</keyword>
<evidence type="ECO:0000313" key="1">
    <source>
        <dbReference type="EMBL" id="KMJ46233.1"/>
    </source>
</evidence>
<accession>A0A0J5FVH6</accession>
<organism evidence="1 2">
    <name type="scientific">Xenorhabdus khoisanae</name>
    <dbReference type="NCBI Taxonomy" id="880157"/>
    <lineage>
        <taxon>Bacteria</taxon>
        <taxon>Pseudomonadati</taxon>
        <taxon>Pseudomonadota</taxon>
        <taxon>Gammaproteobacteria</taxon>
        <taxon>Enterobacterales</taxon>
        <taxon>Morganellaceae</taxon>
        <taxon>Xenorhabdus</taxon>
    </lineage>
</organism>
<gene>
    <name evidence="1" type="ORF">AB204_04865</name>
</gene>
<dbReference type="EMBL" id="LFCV01000027">
    <property type="protein sequence ID" value="KMJ46233.1"/>
    <property type="molecule type" value="Genomic_DNA"/>
</dbReference>
<name>A0A0J5FVH6_9GAMM</name>
<protein>
    <submittedName>
        <fullName evidence="1">Uncharacterized protein</fullName>
    </submittedName>
</protein>
<comment type="caution">
    <text evidence="1">The sequence shown here is derived from an EMBL/GenBank/DDBJ whole genome shotgun (WGS) entry which is preliminary data.</text>
</comment>
<proteinExistence type="predicted"/>
<evidence type="ECO:0000313" key="2">
    <source>
        <dbReference type="Proteomes" id="UP000036277"/>
    </source>
</evidence>
<dbReference type="PATRIC" id="fig|880157.4.peg.1009"/>